<dbReference type="AlphaFoldDB" id="A0A7N0UH99"/>
<evidence type="ECO:0000256" key="3">
    <source>
        <dbReference type="ARBA" id="ARBA00023289"/>
    </source>
</evidence>
<dbReference type="PANTHER" id="PTHR45868:SF80">
    <property type="entry name" value="F15K9.8-RELATED"/>
    <property type="match status" value="1"/>
</dbReference>
<keyword evidence="8" id="KW-1185">Reference proteome</keyword>
<dbReference type="Gene3D" id="3.30.70.100">
    <property type="match status" value="1"/>
</dbReference>
<proteinExistence type="inferred from homology"/>
<dbReference type="InterPro" id="IPR006121">
    <property type="entry name" value="HMA_dom"/>
</dbReference>
<feature type="domain" description="HMA" evidence="6">
    <location>
        <begin position="19"/>
        <end position="85"/>
    </location>
</feature>
<dbReference type="Gramene" id="Kaladp0065s0042.1.v1.1">
    <property type="protein sequence ID" value="Kaladp0065s0042.1.v1.1"/>
    <property type="gene ID" value="Kaladp0065s0042.v1.1"/>
</dbReference>
<evidence type="ECO:0000313" key="8">
    <source>
        <dbReference type="Proteomes" id="UP000594263"/>
    </source>
</evidence>
<evidence type="ECO:0000256" key="5">
    <source>
        <dbReference type="SAM" id="MobiDB-lite"/>
    </source>
</evidence>
<dbReference type="CDD" id="cd00371">
    <property type="entry name" value="HMA"/>
    <property type="match status" value="1"/>
</dbReference>
<sequence length="370" mass="40537">MTAPSSEAVQQSGPQTQTQKWVVLKVPVDCEGCRKKVTKILHSITGVESCDVDIKQQRVVVEVTGNVDADTLISKLVKKTGKHAELWPEPKVHRKKKPKEKPAQESDQPQNIVEEQQRGVSNEEPPKSNENSEAAVAEKDKEAVREDGMLPEDKKKQKKKAAVGDSPPSAEGNGGEGREKTVSDGSKKKSKGQNGNEKSQNRSQSQPVEDNNHPLPPNPVPPRRPHPATPASLNGPPNQVPTRGLHHPMSPRVNDTSTRAHYAQPPPHAAVPPGYYYTPPQPQPIYTVSYSAAPPPQMSHGRTYYAAAQPANSSSYVYQGAGAYHRPYNYGAYHSNDDQVDYETTTYAYGQQPESFGLFSDENPNACLIM</sequence>
<dbReference type="Proteomes" id="UP000594263">
    <property type="component" value="Unplaced"/>
</dbReference>
<dbReference type="OMA" id="NARVTME"/>
<keyword evidence="3" id="KW-0636">Prenylation</keyword>
<keyword evidence="2" id="KW-0479">Metal-binding</keyword>
<feature type="region of interest" description="Disordered" evidence="5">
    <location>
        <begin position="79"/>
        <end position="273"/>
    </location>
</feature>
<protein>
    <recommendedName>
        <fullName evidence="6">HMA domain-containing protein</fullName>
    </recommendedName>
</protein>
<comment type="similarity">
    <text evidence="4">Belongs to the HIPP family.</text>
</comment>
<feature type="compositionally biased region" description="Basic and acidic residues" evidence="5">
    <location>
        <begin position="136"/>
        <end position="155"/>
    </location>
</feature>
<evidence type="ECO:0000259" key="6">
    <source>
        <dbReference type="PROSITE" id="PS50846"/>
    </source>
</evidence>
<dbReference type="InterPro" id="IPR036163">
    <property type="entry name" value="HMA_dom_sf"/>
</dbReference>
<dbReference type="Pfam" id="PF00403">
    <property type="entry name" value="HMA"/>
    <property type="match status" value="1"/>
</dbReference>
<dbReference type="SUPFAM" id="SSF55008">
    <property type="entry name" value="HMA, heavy metal-associated domain"/>
    <property type="match status" value="1"/>
</dbReference>
<dbReference type="PROSITE" id="PS50846">
    <property type="entry name" value="HMA_2"/>
    <property type="match status" value="1"/>
</dbReference>
<evidence type="ECO:0000256" key="4">
    <source>
        <dbReference type="ARBA" id="ARBA00024045"/>
    </source>
</evidence>
<feature type="compositionally biased region" description="Basic and acidic residues" evidence="5">
    <location>
        <begin position="82"/>
        <end position="91"/>
    </location>
</feature>
<feature type="compositionally biased region" description="Polar residues" evidence="5">
    <location>
        <begin position="105"/>
        <end position="120"/>
    </location>
</feature>
<keyword evidence="1" id="KW-0488">Methylation</keyword>
<dbReference type="EnsemblPlants" id="Kaladp0065s0042.1.v1.1">
    <property type="protein sequence ID" value="Kaladp0065s0042.1.v1.1"/>
    <property type="gene ID" value="Kaladp0065s0042.v1.1"/>
</dbReference>
<evidence type="ECO:0000256" key="2">
    <source>
        <dbReference type="ARBA" id="ARBA00022723"/>
    </source>
</evidence>
<feature type="compositionally biased region" description="Basic and acidic residues" evidence="5">
    <location>
        <begin position="176"/>
        <end position="187"/>
    </location>
</feature>
<reference evidence="7" key="1">
    <citation type="submission" date="2021-01" db="UniProtKB">
        <authorList>
            <consortium name="EnsemblPlants"/>
        </authorList>
    </citation>
    <scope>IDENTIFICATION</scope>
</reference>
<evidence type="ECO:0000256" key="1">
    <source>
        <dbReference type="ARBA" id="ARBA00022481"/>
    </source>
</evidence>
<dbReference type="PANTHER" id="PTHR45868">
    <property type="entry name" value="HEAVY METAL-ASSOCIATED ISOPRENYLATED PLANT PROTEIN 33-RELATED"/>
    <property type="match status" value="1"/>
</dbReference>
<evidence type="ECO:0000313" key="7">
    <source>
        <dbReference type="EnsemblPlants" id="Kaladp0065s0042.1.v1.1"/>
    </source>
</evidence>
<accession>A0A7N0UH99</accession>
<organism evidence="7 8">
    <name type="scientific">Kalanchoe fedtschenkoi</name>
    <name type="common">Lavender scallops</name>
    <name type="synonym">South American air plant</name>
    <dbReference type="NCBI Taxonomy" id="63787"/>
    <lineage>
        <taxon>Eukaryota</taxon>
        <taxon>Viridiplantae</taxon>
        <taxon>Streptophyta</taxon>
        <taxon>Embryophyta</taxon>
        <taxon>Tracheophyta</taxon>
        <taxon>Spermatophyta</taxon>
        <taxon>Magnoliopsida</taxon>
        <taxon>eudicotyledons</taxon>
        <taxon>Gunneridae</taxon>
        <taxon>Pentapetalae</taxon>
        <taxon>Saxifragales</taxon>
        <taxon>Crassulaceae</taxon>
        <taxon>Kalanchoe</taxon>
    </lineage>
</organism>
<dbReference type="GO" id="GO:0046872">
    <property type="term" value="F:metal ion binding"/>
    <property type="evidence" value="ECO:0007669"/>
    <property type="project" value="UniProtKB-KW"/>
</dbReference>
<name>A0A7N0UH99_KALFE</name>
<keyword evidence="3" id="KW-0449">Lipoprotein</keyword>